<comment type="caution">
    <text evidence="1">The sequence shown here is derived from an EMBL/GenBank/DDBJ whole genome shotgun (WGS) entry which is preliminary data.</text>
</comment>
<accession>A0ABS7RHB6</accession>
<keyword evidence="2" id="KW-1185">Reference proteome</keyword>
<dbReference type="Proteomes" id="UP000754710">
    <property type="component" value="Unassembled WGS sequence"/>
</dbReference>
<evidence type="ECO:0000313" key="2">
    <source>
        <dbReference type="Proteomes" id="UP000754710"/>
    </source>
</evidence>
<protein>
    <recommendedName>
        <fullName evidence="3">DUF4435 domain-containing protein</fullName>
    </recommendedName>
</protein>
<sequence>MTLTNSVSLREYEDRAGRIIFHIRGVRTPVIITEGPTDAFILESMIDRKRILDVAGRVNVLNLSEKMLVLGESRFVSVFDRDFCTDHYREDGPYLPYDANDLESMLVEMGLLGDLLRVKGQEEKIKKHGGIDVVLGKLKDCVVPVSRLRRRNEAARWGLDFDSADLTKFITQTSLELEIDRYCSSLYNDRIRNGDGNHPSLQQIKQAAKESDEQLHYRGKDLLSAASVALRNYIGSLNKAQADVDGLIDSLYMAGKHALGSSDWADRLSARLEGRAA</sequence>
<evidence type="ECO:0008006" key="3">
    <source>
        <dbReference type="Google" id="ProtNLM"/>
    </source>
</evidence>
<dbReference type="EMBL" id="JAIEZQ010000001">
    <property type="protein sequence ID" value="MBY9074432.1"/>
    <property type="molecule type" value="Genomic_DNA"/>
</dbReference>
<proteinExistence type="predicted"/>
<organism evidence="1 2">
    <name type="scientific">Nocardioides jiangsuensis</name>
    <dbReference type="NCBI Taxonomy" id="2866161"/>
    <lineage>
        <taxon>Bacteria</taxon>
        <taxon>Bacillati</taxon>
        <taxon>Actinomycetota</taxon>
        <taxon>Actinomycetes</taxon>
        <taxon>Propionibacteriales</taxon>
        <taxon>Nocardioidaceae</taxon>
        <taxon>Nocardioides</taxon>
    </lineage>
</organism>
<evidence type="ECO:0000313" key="1">
    <source>
        <dbReference type="EMBL" id="MBY9074432.1"/>
    </source>
</evidence>
<gene>
    <name evidence="1" type="ORF">K1X13_06340</name>
</gene>
<reference evidence="1 2" key="1">
    <citation type="submission" date="2021-08" db="EMBL/GenBank/DDBJ databases">
        <title>Nocardioides bacterium WL0053 sp. nov., isolated from the sediment.</title>
        <authorList>
            <person name="Wang L."/>
            <person name="Zhang D."/>
            <person name="Zhang A."/>
        </authorList>
    </citation>
    <scope>NUCLEOTIDE SEQUENCE [LARGE SCALE GENOMIC DNA]</scope>
    <source>
        <strain evidence="1 2">WL0053</strain>
    </source>
</reference>
<dbReference type="RefSeq" id="WP_221024107.1">
    <property type="nucleotide sequence ID" value="NZ_JAIEZQ010000001.1"/>
</dbReference>
<name>A0ABS7RHB6_9ACTN</name>